<sequence>MGVIAAPPVPAPPADPKAANPGSGTSTPNGGHPLLLPLPSSIRSSNKMLMKIKSNRNECEPIRIFPHHVPHLVLFTAAVRVLNSTGVGAEFGDDGGGGEGRRRWSGNAYLVSPNREQSNGVRAFILPSRASDSATHCLSAGLGDEDARVLQRLSFSPPRIYVLRLNRNADVRERSSPSSHQSLNLEAETRIQVLARLAELLDAEKDQCGAFVVVRISFSHYISQTPADTRTYRTRPPSRIPLAAEFEEKFFKYIWCMLPSAGAPVRESLAACACPKYPYFIAASRTSPFASPFCTA</sequence>
<name>A0AAD7DJ27_9AGAR</name>
<gene>
    <name evidence="2" type="ORF">B0H16DRAFT_1855517</name>
</gene>
<organism evidence="2 3">
    <name type="scientific">Mycena metata</name>
    <dbReference type="NCBI Taxonomy" id="1033252"/>
    <lineage>
        <taxon>Eukaryota</taxon>
        <taxon>Fungi</taxon>
        <taxon>Dikarya</taxon>
        <taxon>Basidiomycota</taxon>
        <taxon>Agaricomycotina</taxon>
        <taxon>Agaricomycetes</taxon>
        <taxon>Agaricomycetidae</taxon>
        <taxon>Agaricales</taxon>
        <taxon>Marasmiineae</taxon>
        <taxon>Mycenaceae</taxon>
        <taxon>Mycena</taxon>
    </lineage>
</organism>
<dbReference type="Proteomes" id="UP001215598">
    <property type="component" value="Unassembled WGS sequence"/>
</dbReference>
<reference evidence="2" key="1">
    <citation type="submission" date="2023-03" db="EMBL/GenBank/DDBJ databases">
        <title>Massive genome expansion in bonnet fungi (Mycena s.s.) driven by repeated elements and novel gene families across ecological guilds.</title>
        <authorList>
            <consortium name="Lawrence Berkeley National Laboratory"/>
            <person name="Harder C.B."/>
            <person name="Miyauchi S."/>
            <person name="Viragh M."/>
            <person name="Kuo A."/>
            <person name="Thoen E."/>
            <person name="Andreopoulos B."/>
            <person name="Lu D."/>
            <person name="Skrede I."/>
            <person name="Drula E."/>
            <person name="Henrissat B."/>
            <person name="Morin E."/>
            <person name="Kohler A."/>
            <person name="Barry K."/>
            <person name="LaButti K."/>
            <person name="Morin E."/>
            <person name="Salamov A."/>
            <person name="Lipzen A."/>
            <person name="Mereny Z."/>
            <person name="Hegedus B."/>
            <person name="Baldrian P."/>
            <person name="Stursova M."/>
            <person name="Weitz H."/>
            <person name="Taylor A."/>
            <person name="Grigoriev I.V."/>
            <person name="Nagy L.G."/>
            <person name="Martin F."/>
            <person name="Kauserud H."/>
        </authorList>
    </citation>
    <scope>NUCLEOTIDE SEQUENCE</scope>
    <source>
        <strain evidence="2">CBHHK182m</strain>
    </source>
</reference>
<proteinExistence type="predicted"/>
<accession>A0AAD7DJ27</accession>
<protein>
    <submittedName>
        <fullName evidence="2">Uncharacterized protein</fullName>
    </submittedName>
</protein>
<comment type="caution">
    <text evidence="2">The sequence shown here is derived from an EMBL/GenBank/DDBJ whole genome shotgun (WGS) entry which is preliminary data.</text>
</comment>
<feature type="region of interest" description="Disordered" evidence="1">
    <location>
        <begin position="1"/>
        <end position="38"/>
    </location>
</feature>
<evidence type="ECO:0000313" key="3">
    <source>
        <dbReference type="Proteomes" id="UP001215598"/>
    </source>
</evidence>
<evidence type="ECO:0000313" key="2">
    <source>
        <dbReference type="EMBL" id="KAJ7691399.1"/>
    </source>
</evidence>
<dbReference type="AlphaFoldDB" id="A0AAD7DJ27"/>
<keyword evidence="3" id="KW-1185">Reference proteome</keyword>
<dbReference type="EMBL" id="JARKIB010000811">
    <property type="protein sequence ID" value="KAJ7691399.1"/>
    <property type="molecule type" value="Genomic_DNA"/>
</dbReference>
<evidence type="ECO:0000256" key="1">
    <source>
        <dbReference type="SAM" id="MobiDB-lite"/>
    </source>
</evidence>